<gene>
    <name evidence="7" type="ORF">CRU90_09355</name>
</gene>
<dbReference type="EC" id="2.7.7.65" evidence="1"/>
<dbReference type="Proteomes" id="UP000290870">
    <property type="component" value="Unassembled WGS sequence"/>
</dbReference>
<dbReference type="InterPro" id="IPR029787">
    <property type="entry name" value="Nucleotide_cyclase"/>
</dbReference>
<evidence type="ECO:0000313" key="7">
    <source>
        <dbReference type="EMBL" id="RXJ83584.1"/>
    </source>
</evidence>
<name>A0A4Q0ZBD2_9BACT</name>
<dbReference type="PROSITE" id="PS50887">
    <property type="entry name" value="GGDEF"/>
    <property type="match status" value="1"/>
</dbReference>
<dbReference type="Gene3D" id="3.30.70.270">
    <property type="match status" value="1"/>
</dbReference>
<dbReference type="AlphaFoldDB" id="A0A4Q0ZBD2"/>
<feature type="domain" description="Response regulatory" evidence="4">
    <location>
        <begin position="21"/>
        <end position="136"/>
    </location>
</feature>
<dbReference type="OrthoDB" id="5413461at2"/>
<dbReference type="SMART" id="SM00267">
    <property type="entry name" value="GGDEF"/>
    <property type="match status" value="1"/>
</dbReference>
<dbReference type="InterPro" id="IPR000160">
    <property type="entry name" value="GGDEF_dom"/>
</dbReference>
<dbReference type="GO" id="GO:0052621">
    <property type="term" value="F:diguanylate cyclase activity"/>
    <property type="evidence" value="ECO:0007669"/>
    <property type="project" value="UniProtKB-EC"/>
</dbReference>
<reference evidence="7 8" key="1">
    <citation type="submission" date="2017-10" db="EMBL/GenBank/DDBJ databases">
        <title>Genomics of the genus Arcobacter.</title>
        <authorList>
            <person name="Perez-Cataluna A."/>
            <person name="Figueras M.J."/>
        </authorList>
    </citation>
    <scope>NUCLEOTIDE SEQUENCE [LARGE SCALE GENOMIC DNA]</scope>
    <source>
        <strain evidence="7 8">F26</strain>
    </source>
</reference>
<comment type="catalytic activity">
    <reaction evidence="2">
        <text>2 GTP = 3',3'-c-di-GMP + 2 diphosphate</text>
        <dbReference type="Rhea" id="RHEA:24898"/>
        <dbReference type="ChEBI" id="CHEBI:33019"/>
        <dbReference type="ChEBI" id="CHEBI:37565"/>
        <dbReference type="ChEBI" id="CHEBI:58805"/>
        <dbReference type="EC" id="2.7.7.65"/>
    </reaction>
</comment>
<dbReference type="SUPFAM" id="SSF55785">
    <property type="entry name" value="PYP-like sensor domain (PAS domain)"/>
    <property type="match status" value="1"/>
</dbReference>
<dbReference type="PROSITE" id="PS50110">
    <property type="entry name" value="RESPONSE_REGULATORY"/>
    <property type="match status" value="1"/>
</dbReference>
<dbReference type="CDD" id="cd01949">
    <property type="entry name" value="GGDEF"/>
    <property type="match status" value="1"/>
</dbReference>
<evidence type="ECO:0000256" key="1">
    <source>
        <dbReference type="ARBA" id="ARBA00012528"/>
    </source>
</evidence>
<dbReference type="FunFam" id="3.30.70.270:FF:000001">
    <property type="entry name" value="Diguanylate cyclase domain protein"/>
    <property type="match status" value="1"/>
</dbReference>
<evidence type="ECO:0000313" key="8">
    <source>
        <dbReference type="Proteomes" id="UP000290870"/>
    </source>
</evidence>
<dbReference type="SMART" id="SM00448">
    <property type="entry name" value="REC"/>
    <property type="match status" value="1"/>
</dbReference>
<evidence type="ECO:0000256" key="2">
    <source>
        <dbReference type="ARBA" id="ARBA00034247"/>
    </source>
</evidence>
<accession>A0A4Q0ZBD2</accession>
<dbReference type="InterPro" id="IPR001789">
    <property type="entry name" value="Sig_transdc_resp-reg_receiver"/>
</dbReference>
<dbReference type="CDD" id="cd00130">
    <property type="entry name" value="PAS"/>
    <property type="match status" value="1"/>
</dbReference>
<dbReference type="Pfam" id="PF13426">
    <property type="entry name" value="PAS_9"/>
    <property type="match status" value="1"/>
</dbReference>
<dbReference type="NCBIfam" id="TIGR00229">
    <property type="entry name" value="sensory_box"/>
    <property type="match status" value="1"/>
</dbReference>
<dbReference type="GO" id="GO:0000160">
    <property type="term" value="P:phosphorelay signal transduction system"/>
    <property type="evidence" value="ECO:0007669"/>
    <property type="project" value="InterPro"/>
</dbReference>
<dbReference type="InterPro" id="IPR035965">
    <property type="entry name" value="PAS-like_dom_sf"/>
</dbReference>
<evidence type="ECO:0000259" key="6">
    <source>
        <dbReference type="PROSITE" id="PS50887"/>
    </source>
</evidence>
<dbReference type="PANTHER" id="PTHR45138">
    <property type="entry name" value="REGULATORY COMPONENTS OF SENSORY TRANSDUCTION SYSTEM"/>
    <property type="match status" value="1"/>
</dbReference>
<dbReference type="InterPro" id="IPR043128">
    <property type="entry name" value="Rev_trsase/Diguanyl_cyclase"/>
</dbReference>
<dbReference type="SUPFAM" id="SSF52172">
    <property type="entry name" value="CheY-like"/>
    <property type="match status" value="1"/>
</dbReference>
<sequence length="456" mass="53385">MFIKGVFCNINFQIIKRFVLNILYIESNNKLVDLINKNYSNISHEIILVNNPTDALLLLEQTKKIDLIITEIDFPELNIIAYLRKIRELKKDIFIVVTSKLDIYSSFQDFQDLKISAILKKPFPINKLKNIINQIDEKINIILNKYEIEKLKENCLNLQILNQELNSFIKPFKEFLFYSETDLEGNIVEISDSFCELLGFKKEEVLGKKHSIIKYPLENPLKYIDLWQTVSKGKIWIGELQCKNKFGHDIWFKSIIFPKKDINGNIIGYGAKRQNITDRKIAELQSITDDLTGLYNKRFFKQIFLSERNRAKRNKKNLLLLMLDIDNFKKYNDMYGHFEGDKALKKVASVLKRNSKRANDFAFRLGGEEFAIVTSNISYEKIVTYCERIRESILNLKILHKDNTDIGFISVSIGVFNLEIEDSYNCDEIYKFADIALYEAKNLGRNKVLIYKKQNV</sequence>
<dbReference type="InterPro" id="IPR000014">
    <property type="entry name" value="PAS"/>
</dbReference>
<dbReference type="Gene3D" id="3.30.450.20">
    <property type="entry name" value="PAS domain"/>
    <property type="match status" value="1"/>
</dbReference>
<dbReference type="NCBIfam" id="TIGR00254">
    <property type="entry name" value="GGDEF"/>
    <property type="match status" value="1"/>
</dbReference>
<feature type="domain" description="GGDEF" evidence="6">
    <location>
        <begin position="316"/>
        <end position="453"/>
    </location>
</feature>
<protein>
    <recommendedName>
        <fullName evidence="1">diguanylate cyclase</fullName>
        <ecNumber evidence="1">2.7.7.65</ecNumber>
    </recommendedName>
</protein>
<dbReference type="PANTHER" id="PTHR45138:SF9">
    <property type="entry name" value="DIGUANYLATE CYCLASE DGCM-RELATED"/>
    <property type="match status" value="1"/>
</dbReference>
<dbReference type="PROSITE" id="PS50112">
    <property type="entry name" value="PAS"/>
    <property type="match status" value="1"/>
</dbReference>
<comment type="caution">
    <text evidence="7">The sequence shown here is derived from an EMBL/GenBank/DDBJ whole genome shotgun (WGS) entry which is preliminary data.</text>
</comment>
<dbReference type="InterPro" id="IPR011006">
    <property type="entry name" value="CheY-like_superfamily"/>
</dbReference>
<feature type="domain" description="PAS" evidence="5">
    <location>
        <begin position="182"/>
        <end position="208"/>
    </location>
</feature>
<dbReference type="GO" id="GO:0005886">
    <property type="term" value="C:plasma membrane"/>
    <property type="evidence" value="ECO:0007669"/>
    <property type="project" value="TreeGrafter"/>
</dbReference>
<dbReference type="Pfam" id="PF00072">
    <property type="entry name" value="Response_reg"/>
    <property type="match status" value="1"/>
</dbReference>
<dbReference type="InterPro" id="IPR050469">
    <property type="entry name" value="Diguanylate_Cyclase"/>
</dbReference>
<organism evidence="7 8">
    <name type="scientific">Arcobacter cloacae</name>
    <dbReference type="NCBI Taxonomy" id="1054034"/>
    <lineage>
        <taxon>Bacteria</taxon>
        <taxon>Pseudomonadati</taxon>
        <taxon>Campylobacterota</taxon>
        <taxon>Epsilonproteobacteria</taxon>
        <taxon>Campylobacterales</taxon>
        <taxon>Arcobacteraceae</taxon>
        <taxon>Arcobacter</taxon>
    </lineage>
</organism>
<dbReference type="SUPFAM" id="SSF55073">
    <property type="entry name" value="Nucleotide cyclase"/>
    <property type="match status" value="1"/>
</dbReference>
<dbReference type="GO" id="GO:0043709">
    <property type="term" value="P:cell adhesion involved in single-species biofilm formation"/>
    <property type="evidence" value="ECO:0007669"/>
    <property type="project" value="TreeGrafter"/>
</dbReference>
<dbReference type="Gene3D" id="3.40.50.2300">
    <property type="match status" value="1"/>
</dbReference>
<dbReference type="CDD" id="cd00156">
    <property type="entry name" value="REC"/>
    <property type="match status" value="1"/>
</dbReference>
<evidence type="ECO:0000259" key="5">
    <source>
        <dbReference type="PROSITE" id="PS50112"/>
    </source>
</evidence>
<proteinExistence type="predicted"/>
<dbReference type="GO" id="GO:1902201">
    <property type="term" value="P:negative regulation of bacterial-type flagellum-dependent cell motility"/>
    <property type="evidence" value="ECO:0007669"/>
    <property type="project" value="TreeGrafter"/>
</dbReference>
<dbReference type="EMBL" id="PDJZ01000010">
    <property type="protein sequence ID" value="RXJ83584.1"/>
    <property type="molecule type" value="Genomic_DNA"/>
</dbReference>
<evidence type="ECO:0000256" key="3">
    <source>
        <dbReference type="PROSITE-ProRule" id="PRU00169"/>
    </source>
</evidence>
<dbReference type="Pfam" id="PF00990">
    <property type="entry name" value="GGDEF"/>
    <property type="match status" value="1"/>
</dbReference>
<evidence type="ECO:0000259" key="4">
    <source>
        <dbReference type="PROSITE" id="PS50110"/>
    </source>
</evidence>
<comment type="caution">
    <text evidence="3">Lacks conserved residue(s) required for the propagation of feature annotation.</text>
</comment>